<gene>
    <name evidence="4" type="ORF">ABOM_001627</name>
</gene>
<dbReference type="EMBL" id="LYCR01000008">
    <property type="protein sequence ID" value="OGM49490.1"/>
    <property type="molecule type" value="Genomic_DNA"/>
</dbReference>
<accession>A0A1F8ACM4</accession>
<reference evidence="4 5" key="1">
    <citation type="journal article" date="2016" name="Genome Biol. Evol.">
        <title>Draft genome sequence of an aflatoxigenic Aspergillus species, A. bombycis.</title>
        <authorList>
            <person name="Moore G.G."/>
            <person name="Mack B.M."/>
            <person name="Beltz S.B."/>
            <person name="Gilbert M.K."/>
        </authorList>
    </citation>
    <scope>NUCLEOTIDE SEQUENCE [LARGE SCALE GENOMIC DNA]</scope>
    <source>
        <strain evidence="5">NRRL 26010</strain>
    </source>
</reference>
<dbReference type="STRING" id="109264.A0A1F8ACM4"/>
<keyword evidence="5" id="KW-1185">Reference proteome</keyword>
<keyword evidence="2" id="KW-0521">NADP</keyword>
<evidence type="ECO:0000313" key="4">
    <source>
        <dbReference type="EMBL" id="OGM49490.1"/>
    </source>
</evidence>
<dbReference type="InterPro" id="IPR036291">
    <property type="entry name" value="NAD(P)-bd_dom_sf"/>
</dbReference>
<evidence type="ECO:0000256" key="2">
    <source>
        <dbReference type="ARBA" id="ARBA00022857"/>
    </source>
</evidence>
<dbReference type="Pfam" id="PF00106">
    <property type="entry name" value="adh_short"/>
    <property type="match status" value="1"/>
</dbReference>
<dbReference type="GeneID" id="34445017"/>
<protein>
    <recommendedName>
        <fullName evidence="6">Toxin biosynthesis ketoreductase</fullName>
    </recommendedName>
</protein>
<proteinExistence type="inferred from homology"/>
<evidence type="ECO:0008006" key="6">
    <source>
        <dbReference type="Google" id="ProtNLM"/>
    </source>
</evidence>
<organism evidence="4 5">
    <name type="scientific">Aspergillus bombycis</name>
    <dbReference type="NCBI Taxonomy" id="109264"/>
    <lineage>
        <taxon>Eukaryota</taxon>
        <taxon>Fungi</taxon>
        <taxon>Dikarya</taxon>
        <taxon>Ascomycota</taxon>
        <taxon>Pezizomycotina</taxon>
        <taxon>Eurotiomycetes</taxon>
        <taxon>Eurotiomycetidae</taxon>
        <taxon>Eurotiales</taxon>
        <taxon>Aspergillaceae</taxon>
        <taxon>Aspergillus</taxon>
    </lineage>
</organism>
<comment type="similarity">
    <text evidence="1">Belongs to the short-chain dehydrogenases/reductases (SDR) family.</text>
</comment>
<dbReference type="Gene3D" id="3.40.50.720">
    <property type="entry name" value="NAD(P)-binding Rossmann-like Domain"/>
    <property type="match status" value="1"/>
</dbReference>
<dbReference type="PANTHER" id="PTHR43544">
    <property type="entry name" value="SHORT-CHAIN DEHYDROGENASE/REDUCTASE"/>
    <property type="match status" value="1"/>
</dbReference>
<dbReference type="InterPro" id="IPR051468">
    <property type="entry name" value="Fungal_SecMetab_SDRs"/>
</dbReference>
<sequence>MDHKVYLITGANRGIGLGFVKFYLSGQDNVVIACVRPSQIRAISLQSIPTGPGSRLVVIPMESDSILSIAQGVHLIKENGISRIDVVIANAGISQATCPMSSVALSDIQRHIEVNAYGPLFLFREVLELLKSSDVPKFVYISTFAASTGSVQLMPDVPIGTYGASKALANYFMRRLSLENKPICIFSLAPGYVATESALEHAKDLIPHQEKLQAFPLISTADSVSQMAGLVSFFQHLLTNSNDWLQIEKATTENTNGCFLNYTGEEIPW</sequence>
<dbReference type="PRINTS" id="PR00081">
    <property type="entry name" value="GDHRDH"/>
</dbReference>
<dbReference type="GO" id="GO:0016491">
    <property type="term" value="F:oxidoreductase activity"/>
    <property type="evidence" value="ECO:0007669"/>
    <property type="project" value="UniProtKB-KW"/>
</dbReference>
<evidence type="ECO:0000256" key="3">
    <source>
        <dbReference type="ARBA" id="ARBA00023002"/>
    </source>
</evidence>
<dbReference type="AlphaFoldDB" id="A0A1F8ACM4"/>
<evidence type="ECO:0000256" key="1">
    <source>
        <dbReference type="ARBA" id="ARBA00006484"/>
    </source>
</evidence>
<dbReference type="RefSeq" id="XP_022393207.1">
    <property type="nucleotide sequence ID" value="XM_022528757.1"/>
</dbReference>
<dbReference type="OrthoDB" id="9876299at2759"/>
<evidence type="ECO:0000313" key="5">
    <source>
        <dbReference type="Proteomes" id="UP000179179"/>
    </source>
</evidence>
<comment type="caution">
    <text evidence="4">The sequence shown here is derived from an EMBL/GenBank/DDBJ whole genome shotgun (WGS) entry which is preliminary data.</text>
</comment>
<dbReference type="SUPFAM" id="SSF51735">
    <property type="entry name" value="NAD(P)-binding Rossmann-fold domains"/>
    <property type="match status" value="1"/>
</dbReference>
<dbReference type="Proteomes" id="UP000179179">
    <property type="component" value="Unassembled WGS sequence"/>
</dbReference>
<dbReference type="GO" id="GO:0005737">
    <property type="term" value="C:cytoplasm"/>
    <property type="evidence" value="ECO:0007669"/>
    <property type="project" value="TreeGrafter"/>
</dbReference>
<keyword evidence="3" id="KW-0560">Oxidoreductase</keyword>
<dbReference type="PANTHER" id="PTHR43544:SF7">
    <property type="entry name" value="NADB-LER2"/>
    <property type="match status" value="1"/>
</dbReference>
<name>A0A1F8ACM4_9EURO</name>
<dbReference type="InterPro" id="IPR002347">
    <property type="entry name" value="SDR_fam"/>
</dbReference>